<reference evidence="1 2" key="1">
    <citation type="journal article" date="2019" name="Nat. Ecol. Evol.">
        <title>Megaphylogeny resolves global patterns of mushroom evolution.</title>
        <authorList>
            <person name="Varga T."/>
            <person name="Krizsan K."/>
            <person name="Foldi C."/>
            <person name="Dima B."/>
            <person name="Sanchez-Garcia M."/>
            <person name="Sanchez-Ramirez S."/>
            <person name="Szollosi G.J."/>
            <person name="Szarkandi J.G."/>
            <person name="Papp V."/>
            <person name="Albert L."/>
            <person name="Andreopoulos W."/>
            <person name="Angelini C."/>
            <person name="Antonin V."/>
            <person name="Barry K.W."/>
            <person name="Bougher N.L."/>
            <person name="Buchanan P."/>
            <person name="Buyck B."/>
            <person name="Bense V."/>
            <person name="Catcheside P."/>
            <person name="Chovatia M."/>
            <person name="Cooper J."/>
            <person name="Damon W."/>
            <person name="Desjardin D."/>
            <person name="Finy P."/>
            <person name="Geml J."/>
            <person name="Haridas S."/>
            <person name="Hughes K."/>
            <person name="Justo A."/>
            <person name="Karasinski D."/>
            <person name="Kautmanova I."/>
            <person name="Kiss B."/>
            <person name="Kocsube S."/>
            <person name="Kotiranta H."/>
            <person name="LaButti K.M."/>
            <person name="Lechner B.E."/>
            <person name="Liimatainen K."/>
            <person name="Lipzen A."/>
            <person name="Lukacs Z."/>
            <person name="Mihaltcheva S."/>
            <person name="Morgado L.N."/>
            <person name="Niskanen T."/>
            <person name="Noordeloos M.E."/>
            <person name="Ohm R.A."/>
            <person name="Ortiz-Santana B."/>
            <person name="Ovrebo C."/>
            <person name="Racz N."/>
            <person name="Riley R."/>
            <person name="Savchenko A."/>
            <person name="Shiryaev A."/>
            <person name="Soop K."/>
            <person name="Spirin V."/>
            <person name="Szebenyi C."/>
            <person name="Tomsovsky M."/>
            <person name="Tulloss R.E."/>
            <person name="Uehling J."/>
            <person name="Grigoriev I.V."/>
            <person name="Vagvolgyi C."/>
            <person name="Papp T."/>
            <person name="Martin F.M."/>
            <person name="Miettinen O."/>
            <person name="Hibbett D.S."/>
            <person name="Nagy L.G."/>
        </authorList>
    </citation>
    <scope>NUCLEOTIDE SEQUENCE [LARGE SCALE GENOMIC DNA]</scope>
    <source>
        <strain evidence="1 2">NL-1719</strain>
    </source>
</reference>
<keyword evidence="2" id="KW-1185">Reference proteome</keyword>
<dbReference type="Proteomes" id="UP000308600">
    <property type="component" value="Unassembled WGS sequence"/>
</dbReference>
<name>A0ACD3A9Z5_9AGAR</name>
<sequence length="286" mass="32632">MPRRSNSQAKTRIIDRDLFGPWPRSLQRGDNLVRLHQLLKEKVPQPDITKHSCVKNKHAIVEGSLRISTTKKRFGRWSFMCNTCKPLPNQLGARRVFLNRLVSLRQVNNNEEIRKLRKYARLHEELKAPYSAADVPESGLYPPLASDSTSDLDNTTTQDLSLEDLTKLEEEELFVPTETDPDVTTCTPGVTVIMTFRGLDRVGQDVCVRVKIPTNKFGCLQLTQWRTFLGRHGVVLDGNQLEIWSHDVRGWLGTCWSQPLFPDGENTLAFRYFPVGEPYRGPGMSE</sequence>
<dbReference type="EMBL" id="ML208603">
    <property type="protein sequence ID" value="TFK62134.1"/>
    <property type="molecule type" value="Genomic_DNA"/>
</dbReference>
<evidence type="ECO:0000313" key="2">
    <source>
        <dbReference type="Proteomes" id="UP000308600"/>
    </source>
</evidence>
<gene>
    <name evidence="1" type="ORF">BDN72DRAFT_863062</name>
</gene>
<accession>A0ACD3A9Z5</accession>
<evidence type="ECO:0000313" key="1">
    <source>
        <dbReference type="EMBL" id="TFK62134.1"/>
    </source>
</evidence>
<protein>
    <submittedName>
        <fullName evidence="1">Uncharacterized protein</fullName>
    </submittedName>
</protein>
<organism evidence="1 2">
    <name type="scientific">Pluteus cervinus</name>
    <dbReference type="NCBI Taxonomy" id="181527"/>
    <lineage>
        <taxon>Eukaryota</taxon>
        <taxon>Fungi</taxon>
        <taxon>Dikarya</taxon>
        <taxon>Basidiomycota</taxon>
        <taxon>Agaricomycotina</taxon>
        <taxon>Agaricomycetes</taxon>
        <taxon>Agaricomycetidae</taxon>
        <taxon>Agaricales</taxon>
        <taxon>Pluteineae</taxon>
        <taxon>Pluteaceae</taxon>
        <taxon>Pluteus</taxon>
    </lineage>
</organism>
<proteinExistence type="predicted"/>